<name>B0DFX0_LACBS</name>
<dbReference type="RefSeq" id="XP_001882910.1">
    <property type="nucleotide sequence ID" value="XM_001882875.1"/>
</dbReference>
<reference evidence="2 3" key="1">
    <citation type="journal article" date="2008" name="Nature">
        <title>The genome of Laccaria bicolor provides insights into mycorrhizal symbiosis.</title>
        <authorList>
            <person name="Martin F."/>
            <person name="Aerts A."/>
            <person name="Ahren D."/>
            <person name="Brun A."/>
            <person name="Danchin E.G.J."/>
            <person name="Duchaussoy F."/>
            <person name="Gibon J."/>
            <person name="Kohler A."/>
            <person name="Lindquist E."/>
            <person name="Pereda V."/>
            <person name="Salamov A."/>
            <person name="Shapiro H.J."/>
            <person name="Wuyts J."/>
            <person name="Blaudez D."/>
            <person name="Buee M."/>
            <person name="Brokstein P."/>
            <person name="Canbaeck B."/>
            <person name="Cohen D."/>
            <person name="Courty P.E."/>
            <person name="Coutinho P.M."/>
            <person name="Delaruelle C."/>
            <person name="Detter J.C."/>
            <person name="Deveau A."/>
            <person name="DiFazio S."/>
            <person name="Duplessis S."/>
            <person name="Fraissinet-Tachet L."/>
            <person name="Lucic E."/>
            <person name="Frey-Klett P."/>
            <person name="Fourrey C."/>
            <person name="Feussner I."/>
            <person name="Gay G."/>
            <person name="Grimwood J."/>
            <person name="Hoegger P.J."/>
            <person name="Jain P."/>
            <person name="Kilaru S."/>
            <person name="Labbe J."/>
            <person name="Lin Y.C."/>
            <person name="Legue V."/>
            <person name="Le Tacon F."/>
            <person name="Marmeisse R."/>
            <person name="Melayah D."/>
            <person name="Montanini B."/>
            <person name="Muratet M."/>
            <person name="Nehls U."/>
            <person name="Niculita-Hirzel H."/>
            <person name="Oudot-Le Secq M.P."/>
            <person name="Peter M."/>
            <person name="Quesneville H."/>
            <person name="Rajashekar B."/>
            <person name="Reich M."/>
            <person name="Rouhier N."/>
            <person name="Schmutz J."/>
            <person name="Yin T."/>
            <person name="Chalot M."/>
            <person name="Henrissat B."/>
            <person name="Kuees U."/>
            <person name="Lucas S."/>
            <person name="Van de Peer Y."/>
            <person name="Podila G.K."/>
            <person name="Polle A."/>
            <person name="Pukkila P.J."/>
            <person name="Richardson P.M."/>
            <person name="Rouze P."/>
            <person name="Sanders I.R."/>
            <person name="Stajich J.E."/>
            <person name="Tunlid A."/>
            <person name="Tuskan G."/>
            <person name="Grigoriev I.V."/>
        </authorList>
    </citation>
    <scope>NUCLEOTIDE SEQUENCE [LARGE SCALE GENOMIC DNA]</scope>
    <source>
        <strain evidence="3">S238N-H82 / ATCC MYA-4686</strain>
    </source>
</reference>
<dbReference type="STRING" id="486041.B0DFX0"/>
<feature type="region of interest" description="Disordered" evidence="1">
    <location>
        <begin position="114"/>
        <end position="137"/>
    </location>
</feature>
<dbReference type="EMBL" id="DS547108">
    <property type="protein sequence ID" value="EDR06538.1"/>
    <property type="molecule type" value="Genomic_DNA"/>
</dbReference>
<feature type="compositionally biased region" description="Acidic residues" evidence="1">
    <location>
        <begin position="120"/>
        <end position="137"/>
    </location>
</feature>
<keyword evidence="3" id="KW-1185">Reference proteome</keyword>
<organism evidence="3">
    <name type="scientific">Laccaria bicolor (strain S238N-H82 / ATCC MYA-4686)</name>
    <name type="common">Bicoloured deceiver</name>
    <name type="synonym">Laccaria laccata var. bicolor</name>
    <dbReference type="NCBI Taxonomy" id="486041"/>
    <lineage>
        <taxon>Eukaryota</taxon>
        <taxon>Fungi</taxon>
        <taxon>Dikarya</taxon>
        <taxon>Basidiomycota</taxon>
        <taxon>Agaricomycotina</taxon>
        <taxon>Agaricomycetes</taxon>
        <taxon>Agaricomycetidae</taxon>
        <taxon>Agaricales</taxon>
        <taxon>Agaricineae</taxon>
        <taxon>Hydnangiaceae</taxon>
        <taxon>Laccaria</taxon>
    </lineage>
</organism>
<dbReference type="Proteomes" id="UP000001194">
    <property type="component" value="Unassembled WGS sequence"/>
</dbReference>
<dbReference type="OrthoDB" id="342264at2759"/>
<dbReference type="HOGENOM" id="CLU_1865448_0_0_1"/>
<evidence type="ECO:0000313" key="2">
    <source>
        <dbReference type="EMBL" id="EDR06538.1"/>
    </source>
</evidence>
<evidence type="ECO:0000313" key="3">
    <source>
        <dbReference type="Proteomes" id="UP000001194"/>
    </source>
</evidence>
<evidence type="ECO:0000256" key="1">
    <source>
        <dbReference type="SAM" id="MobiDB-lite"/>
    </source>
</evidence>
<proteinExistence type="predicted"/>
<protein>
    <submittedName>
        <fullName evidence="2">Predicted protein</fullName>
    </submittedName>
</protein>
<accession>B0DFX0</accession>
<dbReference type="AlphaFoldDB" id="B0DFX0"/>
<sequence length="137" mass="14951">MGGLIIAPYEWPDPPLLKGKHGVNYGAKKDGAHDGTEQDEVKKSLYATAVMYTTADGSSPPIQPLSPGGVDTNTNTHISNVWGGRRILLSRTLRLFAGRRDAVEVGIRRCGGEIARYAGDDEEDEEDPDEEVQEQKE</sequence>
<dbReference type="KEGG" id="lbc:LACBIDRAFT_300038"/>
<dbReference type="InParanoid" id="B0DFX0"/>
<gene>
    <name evidence="2" type="ORF">LACBIDRAFT_300038</name>
</gene>
<dbReference type="GeneID" id="6078394"/>